<gene>
    <name evidence="2" type="ORF">GMARGA_LOCUS8074</name>
</gene>
<evidence type="ECO:0000259" key="1">
    <source>
        <dbReference type="PROSITE" id="PS50011"/>
    </source>
</evidence>
<proteinExistence type="predicted"/>
<name>A0ABN7UNC5_GIGMA</name>
<feature type="domain" description="Protein kinase" evidence="1">
    <location>
        <begin position="36"/>
        <end position="112"/>
    </location>
</feature>
<sequence length="112" mass="13198">MPKPTKFYDNMKEPLRESFKKATSDHIINFYDYSEFSKFTKIAEEHFSLVHKCEWKEHGLTIALKYLRVNDTYLNKNTVRGFIEMVHLLQNSNHPNIVKLYGITKGIFPGTN</sequence>
<dbReference type="Proteomes" id="UP000789901">
    <property type="component" value="Unassembled WGS sequence"/>
</dbReference>
<reference evidence="2 3" key="1">
    <citation type="submission" date="2021-06" db="EMBL/GenBank/DDBJ databases">
        <authorList>
            <person name="Kallberg Y."/>
            <person name="Tangrot J."/>
            <person name="Rosling A."/>
        </authorList>
    </citation>
    <scope>NUCLEOTIDE SEQUENCE [LARGE SCALE GENOMIC DNA]</scope>
    <source>
        <strain evidence="2 3">120-4 pot B 10/14</strain>
    </source>
</reference>
<dbReference type="EMBL" id="CAJVQB010004063">
    <property type="protein sequence ID" value="CAG8625830.1"/>
    <property type="molecule type" value="Genomic_DNA"/>
</dbReference>
<dbReference type="SUPFAM" id="SSF56112">
    <property type="entry name" value="Protein kinase-like (PK-like)"/>
    <property type="match status" value="1"/>
</dbReference>
<keyword evidence="3" id="KW-1185">Reference proteome</keyword>
<comment type="caution">
    <text evidence="2">The sequence shown here is derived from an EMBL/GenBank/DDBJ whole genome shotgun (WGS) entry which is preliminary data.</text>
</comment>
<protein>
    <submittedName>
        <fullName evidence="2">34157_t:CDS:1</fullName>
    </submittedName>
</protein>
<organism evidence="2 3">
    <name type="scientific">Gigaspora margarita</name>
    <dbReference type="NCBI Taxonomy" id="4874"/>
    <lineage>
        <taxon>Eukaryota</taxon>
        <taxon>Fungi</taxon>
        <taxon>Fungi incertae sedis</taxon>
        <taxon>Mucoromycota</taxon>
        <taxon>Glomeromycotina</taxon>
        <taxon>Glomeromycetes</taxon>
        <taxon>Diversisporales</taxon>
        <taxon>Gigasporaceae</taxon>
        <taxon>Gigaspora</taxon>
    </lineage>
</organism>
<dbReference type="Gene3D" id="1.10.510.10">
    <property type="entry name" value="Transferase(Phosphotransferase) domain 1"/>
    <property type="match status" value="1"/>
</dbReference>
<dbReference type="Pfam" id="PF07714">
    <property type="entry name" value="PK_Tyr_Ser-Thr"/>
    <property type="match status" value="1"/>
</dbReference>
<dbReference type="InterPro" id="IPR001245">
    <property type="entry name" value="Ser-Thr/Tyr_kinase_cat_dom"/>
</dbReference>
<dbReference type="PROSITE" id="PS50011">
    <property type="entry name" value="PROTEIN_KINASE_DOM"/>
    <property type="match status" value="1"/>
</dbReference>
<dbReference type="InterPro" id="IPR000719">
    <property type="entry name" value="Prot_kinase_dom"/>
</dbReference>
<accession>A0ABN7UNC5</accession>
<evidence type="ECO:0000313" key="2">
    <source>
        <dbReference type="EMBL" id="CAG8625830.1"/>
    </source>
</evidence>
<evidence type="ECO:0000313" key="3">
    <source>
        <dbReference type="Proteomes" id="UP000789901"/>
    </source>
</evidence>
<dbReference type="InterPro" id="IPR011009">
    <property type="entry name" value="Kinase-like_dom_sf"/>
</dbReference>